<evidence type="ECO:0000313" key="1">
    <source>
        <dbReference type="EMBL" id="KPM09932.1"/>
    </source>
</evidence>
<name>A0A132AG22_SARSC</name>
<evidence type="ECO:0000313" key="2">
    <source>
        <dbReference type="Proteomes" id="UP000616769"/>
    </source>
</evidence>
<proteinExistence type="predicted"/>
<dbReference type="VEuPathDB" id="VectorBase:SSCA000782"/>
<gene>
    <name evidence="1" type="ORF">QR98_0084780</name>
</gene>
<comment type="caution">
    <text evidence="1">The sequence shown here is derived from an EMBL/GenBank/DDBJ whole genome shotgun (WGS) entry which is preliminary data.</text>
</comment>
<accession>A0A132AG22</accession>
<organism evidence="1 2">
    <name type="scientific">Sarcoptes scabiei</name>
    <name type="common">Itch mite</name>
    <name type="synonym">Acarus scabiei</name>
    <dbReference type="NCBI Taxonomy" id="52283"/>
    <lineage>
        <taxon>Eukaryota</taxon>
        <taxon>Metazoa</taxon>
        <taxon>Ecdysozoa</taxon>
        <taxon>Arthropoda</taxon>
        <taxon>Chelicerata</taxon>
        <taxon>Arachnida</taxon>
        <taxon>Acari</taxon>
        <taxon>Acariformes</taxon>
        <taxon>Sarcoptiformes</taxon>
        <taxon>Astigmata</taxon>
        <taxon>Psoroptidia</taxon>
        <taxon>Sarcoptoidea</taxon>
        <taxon>Sarcoptidae</taxon>
        <taxon>Sarcoptinae</taxon>
        <taxon>Sarcoptes</taxon>
    </lineage>
</organism>
<dbReference type="EMBL" id="JXLN01014268">
    <property type="protein sequence ID" value="KPM09932.1"/>
    <property type="molecule type" value="Genomic_DNA"/>
</dbReference>
<reference evidence="1 2" key="1">
    <citation type="journal article" date="2015" name="Parasit. Vectors">
        <title>Draft genome of the scabies mite.</title>
        <authorList>
            <person name="Rider S.D.Jr."/>
            <person name="Morgan M.S."/>
            <person name="Arlian L.G."/>
        </authorList>
    </citation>
    <scope>NUCLEOTIDE SEQUENCE [LARGE SCALE GENOMIC DNA]</scope>
    <source>
        <strain evidence="1">Arlian Lab</strain>
    </source>
</reference>
<dbReference type="OrthoDB" id="8068875at2759"/>
<sequence length="122" mass="15062">MSNICFNGDFRRKPEQRFSGVNRNLQRDQLIKQAAQERKQREEFRKHTKLAIKLQSQIRKFLACKKWHEYLRFEFDEKLGKFRDCNRDSVNLEPTKFYNDLHYLALRLSNFYQYPLDRERLI</sequence>
<dbReference type="AlphaFoldDB" id="A0A132AG22"/>
<dbReference type="Proteomes" id="UP000616769">
    <property type="component" value="Unassembled WGS sequence"/>
</dbReference>
<protein>
    <submittedName>
        <fullName evidence="1">Uncharacterized protein</fullName>
    </submittedName>
</protein>